<dbReference type="PANTHER" id="PTHR21621:SF0">
    <property type="entry name" value="BETA-CITRYLGLUTAMATE SYNTHASE B-RELATED"/>
    <property type="match status" value="1"/>
</dbReference>
<gene>
    <name evidence="1" type="ORF">AM1BK_31180</name>
</gene>
<dbReference type="Pfam" id="PF14398">
    <property type="entry name" value="ATPgrasp_YheCD"/>
    <property type="match status" value="1"/>
</dbReference>
<dbReference type="InterPro" id="IPR013815">
    <property type="entry name" value="ATP_grasp_subdomain_1"/>
</dbReference>
<dbReference type="SUPFAM" id="SSF56059">
    <property type="entry name" value="Glutathione synthetase ATP-binding domain-like"/>
    <property type="match status" value="1"/>
</dbReference>
<reference evidence="1 2" key="1">
    <citation type="journal article" date="2022" name="Int. J. Syst. Evol. Microbiol.">
        <title>Neobacillus kokaensis sp. nov., isolated from soil.</title>
        <authorList>
            <person name="Yuki K."/>
            <person name="Matsubara H."/>
            <person name="Yamaguchi S."/>
        </authorList>
    </citation>
    <scope>NUCLEOTIDE SEQUENCE [LARGE SCALE GENOMIC DNA]</scope>
    <source>
        <strain evidence="1 2">LOB 377</strain>
    </source>
</reference>
<evidence type="ECO:0000313" key="2">
    <source>
        <dbReference type="Proteomes" id="UP000637074"/>
    </source>
</evidence>
<name>A0ABQ3N3Q8_9BACI</name>
<proteinExistence type="predicted"/>
<dbReference type="Proteomes" id="UP000637074">
    <property type="component" value="Unassembled WGS sequence"/>
</dbReference>
<keyword evidence="2" id="KW-1185">Reference proteome</keyword>
<dbReference type="PANTHER" id="PTHR21621">
    <property type="entry name" value="RIBOSOMAL PROTEIN S6 MODIFICATION PROTEIN"/>
    <property type="match status" value="1"/>
</dbReference>
<dbReference type="InterPro" id="IPR026838">
    <property type="entry name" value="YheC/D"/>
</dbReference>
<accession>A0ABQ3N3Q8</accession>
<dbReference type="Gene3D" id="3.30.1490.20">
    <property type="entry name" value="ATP-grasp fold, A domain"/>
    <property type="match status" value="1"/>
</dbReference>
<protein>
    <recommendedName>
        <fullName evidence="3">ATP-grasp domain-containing protein</fullName>
    </recommendedName>
</protein>
<evidence type="ECO:0000313" key="1">
    <source>
        <dbReference type="EMBL" id="GHH99575.1"/>
    </source>
</evidence>
<sequence>MQMDTIGVLLSTREWNQLRRKNNIQDEIWCLFVEKAQEFNLKIVFFTLQHISLKTLETEAIEIEKNLSIKKSTLTIPSIIYNPTKFFHKKNIKFLRELSSHPNFLVINEHQIIKKKNLHELIQAHPDLNLYFEDETVQSNVALNVYILGQKSINNVWSIPIIYINDIDENKYLLAGSYPLLVNQELEYKEVKEFLMEQSQKLLKIIHYYYPGIYEIGIQFSIHHNGQIFIRSTCSFNYIIKELFAWKRQLCYPIFESALNTAKELLDKDDSQEKPLIESQPKFSSGRKEFFSGTDKKQLKEDGESFLWVKLKPFDDEDQTVKLPVELINSAVAQLNVLQFGIKQLICKIVIEEDIQISSNSFQTPIEISISSSLLKMLRIPENIVYQLKVSANKIIIGPTIGLLLGEKNQLYNPSYMEKFTDRLGVYEKFGGLVIAFSTRSIDWEEKIAYGLIYDPVEKKWDYGSAPIPASLYRRNFHQKPERIKQLIELTDHKLFNSHHYKKSDLLQLQAEKKIKKHLPDTHLYKNMSELIKFVNAHQKVILKPVSLSRGRGIFVIEQDLEQGNYVLYDYRKGFRLQHLIPDVTGLAEMLRSLNVLNEKYLYQTYIPLLKVDNCPFDVRVVMQKQNKEHWICSGIECRVAGENEVLTNIARGGKAMTLEEVIEKAGDHLSFEEVEKNILKLCQQFCHLMEEKDEHFGEFGLDIGLDQEGYPWLIEANIFPSFKGFKAMDYDIYLKIRYQPIIYAVRLQGFKVAEMEEEMTNEVYHSIDSNS</sequence>
<comment type="caution">
    <text evidence="1">The sequence shown here is derived from an EMBL/GenBank/DDBJ whole genome shotgun (WGS) entry which is preliminary data.</text>
</comment>
<dbReference type="Gene3D" id="3.30.470.20">
    <property type="entry name" value="ATP-grasp fold, B domain"/>
    <property type="match status" value="1"/>
</dbReference>
<evidence type="ECO:0008006" key="3">
    <source>
        <dbReference type="Google" id="ProtNLM"/>
    </source>
</evidence>
<dbReference type="EMBL" id="BNDS01000013">
    <property type="protein sequence ID" value="GHH99575.1"/>
    <property type="molecule type" value="Genomic_DNA"/>
</dbReference>
<organism evidence="1 2">
    <name type="scientific">Neobacillus kokaensis</name>
    <dbReference type="NCBI Taxonomy" id="2759023"/>
    <lineage>
        <taxon>Bacteria</taxon>
        <taxon>Bacillati</taxon>
        <taxon>Bacillota</taxon>
        <taxon>Bacilli</taxon>
        <taxon>Bacillales</taxon>
        <taxon>Bacillaceae</taxon>
        <taxon>Neobacillus</taxon>
    </lineage>
</organism>